<evidence type="ECO:0000313" key="2">
    <source>
        <dbReference type="EMBL" id="MFC4820351.1"/>
    </source>
</evidence>
<gene>
    <name evidence="2" type="ORF">ACFO6Q_08445</name>
</gene>
<dbReference type="Proteomes" id="UP001595886">
    <property type="component" value="Unassembled WGS sequence"/>
</dbReference>
<sequence>MPVARIHCPHCQGEFIDSRTDWKAEDVARCPKCGADVAAHLGEVESSADENDRVAHAEPAVATPLDKTR</sequence>
<keyword evidence="3" id="KW-1185">Reference proteome</keyword>
<reference evidence="3" key="1">
    <citation type="journal article" date="2019" name="Int. J. Syst. Evol. Microbiol.">
        <title>The Global Catalogue of Microorganisms (GCM) 10K type strain sequencing project: providing services to taxonomists for standard genome sequencing and annotation.</title>
        <authorList>
            <consortium name="The Broad Institute Genomics Platform"/>
            <consortium name="The Broad Institute Genome Sequencing Center for Infectious Disease"/>
            <person name="Wu L."/>
            <person name="Ma J."/>
        </authorList>
    </citation>
    <scope>NUCLEOTIDE SEQUENCE [LARGE SCALE GENOMIC DNA]</scope>
    <source>
        <strain evidence="3">CCUG 30340</strain>
    </source>
</reference>
<dbReference type="EMBL" id="JBHSHD010000007">
    <property type="protein sequence ID" value="MFC4820351.1"/>
    <property type="molecule type" value="Genomic_DNA"/>
</dbReference>
<accession>A0ABV9QU64</accession>
<name>A0ABV9QU64_9GAMM</name>
<proteinExistence type="predicted"/>
<feature type="region of interest" description="Disordered" evidence="1">
    <location>
        <begin position="45"/>
        <end position="69"/>
    </location>
</feature>
<evidence type="ECO:0008006" key="4">
    <source>
        <dbReference type="Google" id="ProtNLM"/>
    </source>
</evidence>
<evidence type="ECO:0000313" key="3">
    <source>
        <dbReference type="Proteomes" id="UP001595886"/>
    </source>
</evidence>
<dbReference type="RefSeq" id="WP_380020194.1">
    <property type="nucleotide sequence ID" value="NZ_JBHSHD010000007.1"/>
</dbReference>
<comment type="caution">
    <text evidence="2">The sequence shown here is derived from an EMBL/GenBank/DDBJ whole genome shotgun (WGS) entry which is preliminary data.</text>
</comment>
<protein>
    <recommendedName>
        <fullName evidence="4">Zinc ribbon domain-containing protein</fullName>
    </recommendedName>
</protein>
<evidence type="ECO:0000256" key="1">
    <source>
        <dbReference type="SAM" id="MobiDB-lite"/>
    </source>
</evidence>
<organism evidence="2 3">
    <name type="scientific">Dokdonella ginsengisoli</name>
    <dbReference type="NCBI Taxonomy" id="363846"/>
    <lineage>
        <taxon>Bacteria</taxon>
        <taxon>Pseudomonadati</taxon>
        <taxon>Pseudomonadota</taxon>
        <taxon>Gammaproteobacteria</taxon>
        <taxon>Lysobacterales</taxon>
        <taxon>Rhodanobacteraceae</taxon>
        <taxon>Dokdonella</taxon>
    </lineage>
</organism>